<sequence length="370" mass="42645">NNGMNFREQDWDRLKKIAEGNPDEQKIGAFGVGFYSVFSVCEEPFVSSGNSGMAFYWQGDQLYVRHGPIKNSDSTWTTFLMDMRNPLKLPNLDEFCRFLTTSLGFTTNLRQISVYFNENELLNISKEIIGHPRSIKINSNINRESPEKLFKLESVNIHNVKFEVITTPRTVSYRNHEKKRVSVCFQIASGNLKVQIQRKFSSEMERLTKKKPPSKTTIQAILPIYSRSSDMTFDIFKDLLPYPEQGNIFIGFRTHQTTSYSVNFAARVIPTVERESIDFAEKTLSVYNTEMLCSIGALCRVLYEDEMNQISQLYQHKSDENQLMLEECSVRILNHFTFEQSTPDVKVGNIIESQFYRCCSSQLSILSTHG</sequence>
<name>A0A8H3WTH6_GIGMA</name>
<feature type="non-terminal residue" evidence="1">
    <location>
        <position position="370"/>
    </location>
</feature>
<dbReference type="InterPro" id="IPR036890">
    <property type="entry name" value="HATPase_C_sf"/>
</dbReference>
<dbReference type="PANTHER" id="PTHR47839:SF1">
    <property type="entry name" value="DOMAIN PROTEIN, PUTATIVE (AFU_ORTHOLOGUE AFUA_6G04830)-RELATED"/>
    <property type="match status" value="1"/>
</dbReference>
<organism evidence="1 2">
    <name type="scientific">Gigaspora margarita</name>
    <dbReference type="NCBI Taxonomy" id="4874"/>
    <lineage>
        <taxon>Eukaryota</taxon>
        <taxon>Fungi</taxon>
        <taxon>Fungi incertae sedis</taxon>
        <taxon>Mucoromycota</taxon>
        <taxon>Glomeromycotina</taxon>
        <taxon>Glomeromycetes</taxon>
        <taxon>Diversisporales</taxon>
        <taxon>Gigasporaceae</taxon>
        <taxon>Gigaspora</taxon>
    </lineage>
</organism>
<keyword evidence="2" id="KW-1185">Reference proteome</keyword>
<feature type="non-terminal residue" evidence="1">
    <location>
        <position position="1"/>
    </location>
</feature>
<evidence type="ECO:0000313" key="2">
    <source>
        <dbReference type="Proteomes" id="UP000439903"/>
    </source>
</evidence>
<accession>A0A8H3WTH6</accession>
<proteinExistence type="predicted"/>
<dbReference type="OrthoDB" id="10031156at2759"/>
<dbReference type="InterPro" id="IPR022155">
    <property type="entry name" value="DUF3684"/>
</dbReference>
<dbReference type="EMBL" id="WTPW01005400">
    <property type="protein sequence ID" value="KAF0332825.1"/>
    <property type="molecule type" value="Genomic_DNA"/>
</dbReference>
<reference evidence="1 2" key="1">
    <citation type="journal article" date="2019" name="Environ. Microbiol.">
        <title>At the nexus of three kingdoms: the genome of the mycorrhizal fungus Gigaspora margarita provides insights into plant, endobacterial and fungal interactions.</title>
        <authorList>
            <person name="Venice F."/>
            <person name="Ghignone S."/>
            <person name="Salvioli di Fossalunga A."/>
            <person name="Amselem J."/>
            <person name="Novero M."/>
            <person name="Xianan X."/>
            <person name="Sedzielewska Toro K."/>
            <person name="Morin E."/>
            <person name="Lipzen A."/>
            <person name="Grigoriev I.V."/>
            <person name="Henrissat B."/>
            <person name="Martin F.M."/>
            <person name="Bonfante P."/>
        </authorList>
    </citation>
    <scope>NUCLEOTIDE SEQUENCE [LARGE SCALE GENOMIC DNA]</scope>
    <source>
        <strain evidence="1 2">BEG34</strain>
    </source>
</reference>
<evidence type="ECO:0000313" key="1">
    <source>
        <dbReference type="EMBL" id="KAF0332825.1"/>
    </source>
</evidence>
<dbReference type="AlphaFoldDB" id="A0A8H3WTH6"/>
<comment type="caution">
    <text evidence="1">The sequence shown here is derived from an EMBL/GenBank/DDBJ whole genome shotgun (WGS) entry which is preliminary data.</text>
</comment>
<dbReference type="SUPFAM" id="SSF55874">
    <property type="entry name" value="ATPase domain of HSP90 chaperone/DNA topoisomerase II/histidine kinase"/>
    <property type="match status" value="1"/>
</dbReference>
<gene>
    <name evidence="1" type="ORF">F8M41_020134</name>
</gene>
<dbReference type="Pfam" id="PF12449">
    <property type="entry name" value="DUF3684"/>
    <property type="match status" value="1"/>
</dbReference>
<dbReference type="Gene3D" id="3.30.565.10">
    <property type="entry name" value="Histidine kinase-like ATPase, C-terminal domain"/>
    <property type="match status" value="1"/>
</dbReference>
<dbReference type="Proteomes" id="UP000439903">
    <property type="component" value="Unassembled WGS sequence"/>
</dbReference>
<protein>
    <submittedName>
        <fullName evidence="1">Ubiquitin system component cue</fullName>
    </submittedName>
</protein>
<dbReference type="PANTHER" id="PTHR47839">
    <property type="entry name" value="DOMAIN PROTEIN, PUTATIVE (AFU_ORTHOLOGUE AFUA_6G04830)-RELATED"/>
    <property type="match status" value="1"/>
</dbReference>